<protein>
    <submittedName>
        <fullName evidence="1">Uncharacterized protein</fullName>
    </submittedName>
</protein>
<dbReference type="EMBL" id="JAPNMI010000006">
    <property type="protein sequence ID" value="MCY0790445.1"/>
    <property type="molecule type" value="Genomic_DNA"/>
</dbReference>
<dbReference type="RefSeq" id="WP_048822634.1">
    <property type="nucleotide sequence ID" value="NZ_CP066127.1"/>
</dbReference>
<organism evidence="1 2">
    <name type="scientific">Morganella morganii</name>
    <name type="common">Proteus morganii</name>
    <dbReference type="NCBI Taxonomy" id="582"/>
    <lineage>
        <taxon>Bacteria</taxon>
        <taxon>Pseudomonadati</taxon>
        <taxon>Pseudomonadota</taxon>
        <taxon>Gammaproteobacteria</taxon>
        <taxon>Enterobacterales</taxon>
        <taxon>Morganellaceae</taxon>
        <taxon>Morganella</taxon>
    </lineage>
</organism>
<accession>A0A9Q4CNF2</accession>
<dbReference type="Proteomes" id="UP001076655">
    <property type="component" value="Unassembled WGS sequence"/>
</dbReference>
<evidence type="ECO:0000313" key="1">
    <source>
        <dbReference type="EMBL" id="MCY0790445.1"/>
    </source>
</evidence>
<reference evidence="1" key="1">
    <citation type="submission" date="2022-08" db="EMBL/GenBank/DDBJ databases">
        <authorList>
            <person name="Dale J.L."/>
        </authorList>
    </citation>
    <scope>NUCLEOTIDE SEQUENCE</scope>
    <source>
        <strain evidence="1">2022EL-00758</strain>
    </source>
</reference>
<gene>
    <name evidence="1" type="ORF">N0392_12210</name>
</gene>
<proteinExistence type="predicted"/>
<sequence length="79" mass="8856">MSTATRKIIYREGKPATQFHGLSEESQQKAREVLAGMLLAKYQSGFDLPDNTVNYLGHRVREAFVALETEKPARGSDED</sequence>
<comment type="caution">
    <text evidence="1">The sequence shown here is derived from an EMBL/GenBank/DDBJ whole genome shotgun (WGS) entry which is preliminary data.</text>
</comment>
<evidence type="ECO:0000313" key="2">
    <source>
        <dbReference type="Proteomes" id="UP001076655"/>
    </source>
</evidence>
<dbReference type="AlphaFoldDB" id="A0A9Q4CNF2"/>
<name>A0A9Q4CNF2_MORMO</name>